<evidence type="ECO:0000313" key="10">
    <source>
        <dbReference type="EMBL" id="NDL57878.1"/>
    </source>
</evidence>
<organism evidence="10 11">
    <name type="scientific">Phytoactinopolyspora mesophila</name>
    <dbReference type="NCBI Taxonomy" id="2650750"/>
    <lineage>
        <taxon>Bacteria</taxon>
        <taxon>Bacillati</taxon>
        <taxon>Actinomycetota</taxon>
        <taxon>Actinomycetes</taxon>
        <taxon>Jiangellales</taxon>
        <taxon>Jiangellaceae</taxon>
        <taxon>Phytoactinopolyspora</taxon>
    </lineage>
</organism>
<feature type="transmembrane region" description="Helical" evidence="9">
    <location>
        <begin position="212"/>
        <end position="234"/>
    </location>
</feature>
<dbReference type="InterPro" id="IPR051050">
    <property type="entry name" value="Lipid_II_flippase_MurJ/MviN"/>
</dbReference>
<feature type="transmembrane region" description="Helical" evidence="9">
    <location>
        <begin position="382"/>
        <end position="403"/>
    </location>
</feature>
<evidence type="ECO:0000256" key="7">
    <source>
        <dbReference type="ARBA" id="ARBA00023136"/>
    </source>
</evidence>
<sequence>MTDTRNVESPDPRRPSLLGSSVVMAAGTIVSRLTGFGRAAIIAAALGLTVATADVFNVPNVIPNMIYILVGGGVLNSVLVPVLVRAIKNDADGGAAYSQRLFSLAITVLGVATVVAVLAAPWIIRAIVDSRYLEPEMRPLYDNMVMFARFCLPQIFFYGLYVLIGQILNAKGRFGPMMWAPILNNVVAIAVFALYLIVYGTKSAGTFSTAEMLLLGLGSTAGVAAQALILIPVLRKTGFSLRFRTDWRGAGLREPIRMGLWSVGFVIVNQIAYLFFVNVATGASATAVDGDGAGYTVYANAMLIMMVPHAIITVSLATALLPRLADLAADGHIDEVREKLVSVVRICLAILLPMAALMAVLAFPITAVIFDYGSAEGQTGMLARTLIALLPGLLAFTVHYLCLRGFYALKDTRTPFFTQLWIAAVMIVWAIGLSVISPSPHLVTMTLATGYSAAYLVGATVSVVRLQREIGAIDFSPLVQHMARLAIPTGVAAGLAWLLWRGWSQLGLLSAFPSMIERLVELAISASVGGATFVALAYVFRISEVRRAITMIMAKLRGRHAEAAPAETESTIPDDMLEETADYIPPVLETGTLSIFRRPNFDPDVTVEFFLDETMHGATMHGMPALTDRPRPPSILQEGNPAARRHPNLDIDTHPELPKHGEAGLSQPSGRARTLAGRYRVENLLDETAGVRSWLGFDEILQRQVFIQTIPAGDPRGDDFIRAARKASSIDDPRFLRILDIGAEDLSYLVREWTPGRSLAGLLAEGPFHTEHASAIGREVADALAVAHNMQLSHRRLSPTLVFLTAEGSIKIAGLETEAVLYGAAEINLDGAETRETDAGVLDAAGVGSVLYACLTARWPIGASGGLEPAPRIDGRLASARQVRPGIPTSLDVVTDRSIGNARRHHVPPLRSPFEIASELGTGPGTDQFAIVGQDSAEGNGNGLLDPVSGPYLGVPAGTAATQLRSRRDRRRTSKLGRFLGVFGAALLLVGATLVGLQLMLSAFDDPDRPAREEPGSAETGEDPTSPPPEPEPEAEPLEAVTADYFDPFGGTPESPTEVGNATDGNLDTVWRTLRYLDPLEAQKPGVGLYVDLGEPKSITEIEVTLMNDDADLELRVAPEDASSVPGDFDDWSRVHVEENAELTFGHTLEESVTTRYVLVWFTRLPPFEGDYRSGIADVTVLGTEGGSQ</sequence>
<evidence type="ECO:0000256" key="2">
    <source>
        <dbReference type="ARBA" id="ARBA00022475"/>
    </source>
</evidence>
<feature type="transmembrane region" description="Helical" evidence="9">
    <location>
        <begin position="104"/>
        <end position="124"/>
    </location>
</feature>
<dbReference type="GO" id="GO:0005886">
    <property type="term" value="C:plasma membrane"/>
    <property type="evidence" value="ECO:0007669"/>
    <property type="project" value="UniProtKB-SubCell"/>
</dbReference>
<feature type="transmembrane region" description="Helical" evidence="9">
    <location>
        <begin position="485"/>
        <end position="503"/>
    </location>
</feature>
<keyword evidence="11" id="KW-1185">Reference proteome</keyword>
<dbReference type="InterPro" id="IPR004268">
    <property type="entry name" value="MurJ"/>
</dbReference>
<feature type="transmembrane region" description="Helical" evidence="9">
    <location>
        <begin position="415"/>
        <end position="436"/>
    </location>
</feature>
<feature type="transmembrane region" description="Helical" evidence="9">
    <location>
        <begin position="342"/>
        <end position="370"/>
    </location>
</feature>
<reference evidence="10 11" key="1">
    <citation type="submission" date="2019-11" db="EMBL/GenBank/DDBJ databases">
        <authorList>
            <person name="Li X.-J."/>
            <person name="Feng X.-M."/>
        </authorList>
    </citation>
    <scope>NUCLEOTIDE SEQUENCE [LARGE SCALE GENOMIC DNA]</scope>
    <source>
        <strain evidence="10 11">XMNu-373</strain>
    </source>
</reference>
<comment type="subcellular location">
    <subcellularLocation>
        <location evidence="1">Cell membrane</location>
        <topology evidence="1">Multi-pass membrane protein</topology>
    </subcellularLocation>
</comment>
<dbReference type="GO" id="GO:0015648">
    <property type="term" value="F:lipid-linked peptidoglycan transporter activity"/>
    <property type="evidence" value="ECO:0007669"/>
    <property type="project" value="TreeGrafter"/>
</dbReference>
<dbReference type="GO" id="GO:0008360">
    <property type="term" value="P:regulation of cell shape"/>
    <property type="evidence" value="ECO:0007669"/>
    <property type="project" value="UniProtKB-KW"/>
</dbReference>
<dbReference type="Pfam" id="PF03023">
    <property type="entry name" value="MurJ"/>
    <property type="match status" value="1"/>
</dbReference>
<evidence type="ECO:0000256" key="5">
    <source>
        <dbReference type="ARBA" id="ARBA00022984"/>
    </source>
</evidence>
<evidence type="ECO:0000256" key="3">
    <source>
        <dbReference type="ARBA" id="ARBA00022692"/>
    </source>
</evidence>
<proteinExistence type="predicted"/>
<feature type="transmembrane region" description="Helical" evidence="9">
    <location>
        <begin position="297"/>
        <end position="321"/>
    </location>
</feature>
<dbReference type="NCBIfam" id="TIGR01695">
    <property type="entry name" value="murJ_mviN"/>
    <property type="match status" value="1"/>
</dbReference>
<dbReference type="InterPro" id="IPR011009">
    <property type="entry name" value="Kinase-like_dom_sf"/>
</dbReference>
<dbReference type="EMBL" id="WLZY01000004">
    <property type="protein sequence ID" value="NDL57878.1"/>
    <property type="molecule type" value="Genomic_DNA"/>
</dbReference>
<feature type="transmembrane region" description="Helical" evidence="9">
    <location>
        <begin position="442"/>
        <end position="464"/>
    </location>
</feature>
<keyword evidence="7 9" id="KW-0472">Membrane</keyword>
<dbReference type="CDD" id="cd13973">
    <property type="entry name" value="PK_MviN-like"/>
    <property type="match status" value="1"/>
</dbReference>
<feature type="compositionally biased region" description="Basic and acidic residues" evidence="8">
    <location>
        <begin position="1006"/>
        <end position="1015"/>
    </location>
</feature>
<feature type="transmembrane region" description="Helical" evidence="9">
    <location>
        <begin position="40"/>
        <end position="59"/>
    </location>
</feature>
<keyword evidence="2" id="KW-1003">Cell membrane</keyword>
<dbReference type="SUPFAM" id="SSF56112">
    <property type="entry name" value="Protein kinase-like (PK-like)"/>
    <property type="match status" value="1"/>
</dbReference>
<evidence type="ECO:0000313" key="11">
    <source>
        <dbReference type="Proteomes" id="UP000460435"/>
    </source>
</evidence>
<evidence type="ECO:0000256" key="6">
    <source>
        <dbReference type="ARBA" id="ARBA00022989"/>
    </source>
</evidence>
<comment type="caution">
    <text evidence="10">The sequence shown here is derived from an EMBL/GenBank/DDBJ whole genome shotgun (WGS) entry which is preliminary data.</text>
</comment>
<feature type="transmembrane region" description="Helical" evidence="9">
    <location>
        <begin position="65"/>
        <end position="84"/>
    </location>
</feature>
<feature type="transmembrane region" description="Helical" evidence="9">
    <location>
        <begin position="144"/>
        <end position="164"/>
    </location>
</feature>
<feature type="transmembrane region" description="Helical" evidence="9">
    <location>
        <begin position="255"/>
        <end position="277"/>
    </location>
</feature>
<dbReference type="Gene3D" id="1.10.510.10">
    <property type="entry name" value="Transferase(Phosphotransferase) domain 1"/>
    <property type="match status" value="1"/>
</dbReference>
<keyword evidence="3 9" id="KW-0812">Transmembrane</keyword>
<keyword evidence="5" id="KW-0573">Peptidoglycan synthesis</keyword>
<feature type="transmembrane region" description="Helical" evidence="9">
    <location>
        <begin position="523"/>
        <end position="543"/>
    </location>
</feature>
<dbReference type="PRINTS" id="PR01806">
    <property type="entry name" value="VIRFACTRMVIN"/>
</dbReference>
<dbReference type="PANTHER" id="PTHR47019">
    <property type="entry name" value="LIPID II FLIPPASE MURJ"/>
    <property type="match status" value="1"/>
</dbReference>
<evidence type="ECO:0000256" key="8">
    <source>
        <dbReference type="SAM" id="MobiDB-lite"/>
    </source>
</evidence>
<dbReference type="GO" id="GO:0034204">
    <property type="term" value="P:lipid translocation"/>
    <property type="evidence" value="ECO:0007669"/>
    <property type="project" value="TreeGrafter"/>
</dbReference>
<feature type="region of interest" description="Disordered" evidence="8">
    <location>
        <begin position="623"/>
        <end position="671"/>
    </location>
</feature>
<evidence type="ECO:0000256" key="1">
    <source>
        <dbReference type="ARBA" id="ARBA00004651"/>
    </source>
</evidence>
<dbReference type="Gene3D" id="2.60.120.260">
    <property type="entry name" value="Galactose-binding domain-like"/>
    <property type="match status" value="1"/>
</dbReference>
<dbReference type="Proteomes" id="UP000460435">
    <property type="component" value="Unassembled WGS sequence"/>
</dbReference>
<feature type="transmembrane region" description="Helical" evidence="9">
    <location>
        <begin position="176"/>
        <end position="200"/>
    </location>
</feature>
<feature type="compositionally biased region" description="Basic and acidic residues" evidence="8">
    <location>
        <begin position="647"/>
        <end position="662"/>
    </location>
</feature>
<dbReference type="GO" id="GO:0009252">
    <property type="term" value="P:peptidoglycan biosynthetic process"/>
    <property type="evidence" value="ECO:0007669"/>
    <property type="project" value="UniProtKB-KW"/>
</dbReference>
<dbReference type="AlphaFoldDB" id="A0A7K3M617"/>
<accession>A0A7K3M617</accession>
<name>A0A7K3M617_9ACTN</name>
<dbReference type="InterPro" id="IPR008979">
    <property type="entry name" value="Galactose-bd-like_sf"/>
</dbReference>
<dbReference type="RefSeq" id="WP_162450596.1">
    <property type="nucleotide sequence ID" value="NZ_WLZY01000004.1"/>
</dbReference>
<dbReference type="PANTHER" id="PTHR47019:SF1">
    <property type="entry name" value="LIPID II FLIPPASE MURJ"/>
    <property type="match status" value="1"/>
</dbReference>
<dbReference type="CDD" id="cd13123">
    <property type="entry name" value="MATE_MurJ_like"/>
    <property type="match status" value="1"/>
</dbReference>
<feature type="transmembrane region" description="Helical" evidence="9">
    <location>
        <begin position="976"/>
        <end position="1001"/>
    </location>
</feature>
<evidence type="ECO:0000256" key="4">
    <source>
        <dbReference type="ARBA" id="ARBA00022960"/>
    </source>
</evidence>
<protein>
    <submittedName>
        <fullName evidence="10">Murein biosynthesis integral membrane protein MurJ</fullName>
    </submittedName>
</protein>
<gene>
    <name evidence="10" type="primary">murJ</name>
    <name evidence="10" type="ORF">F7O44_12405</name>
</gene>
<evidence type="ECO:0000256" key="9">
    <source>
        <dbReference type="SAM" id="Phobius"/>
    </source>
</evidence>
<feature type="region of interest" description="Disordered" evidence="8">
    <location>
        <begin position="1005"/>
        <end position="1036"/>
    </location>
</feature>
<dbReference type="SUPFAM" id="SSF49785">
    <property type="entry name" value="Galactose-binding domain-like"/>
    <property type="match status" value="1"/>
</dbReference>
<keyword evidence="4" id="KW-0133">Cell shape</keyword>
<keyword evidence="6 9" id="KW-1133">Transmembrane helix</keyword>